<evidence type="ECO:0000256" key="1">
    <source>
        <dbReference type="ARBA" id="ARBA00000798"/>
    </source>
</evidence>
<keyword evidence="8" id="KW-0808">Transferase</keyword>
<dbReference type="SUPFAM" id="SSF56024">
    <property type="entry name" value="Phospholipase D/nuclease"/>
    <property type="match status" value="2"/>
</dbReference>
<dbReference type="GO" id="GO:0016891">
    <property type="term" value="F:RNA endonuclease activity producing 5'-phosphomonoesters, hydrolytic mechanism"/>
    <property type="evidence" value="ECO:0007669"/>
    <property type="project" value="TreeGrafter"/>
</dbReference>
<gene>
    <name evidence="8" type="ORF">HNQ09_000533</name>
</gene>
<evidence type="ECO:0000256" key="5">
    <source>
        <dbReference type="ARBA" id="ARBA00022963"/>
    </source>
</evidence>
<keyword evidence="9" id="KW-1185">Reference proteome</keyword>
<keyword evidence="4" id="KW-0378">Hydrolase</keyword>
<keyword evidence="6" id="KW-0443">Lipid metabolism</keyword>
<evidence type="ECO:0000256" key="3">
    <source>
        <dbReference type="ARBA" id="ARBA00012027"/>
    </source>
</evidence>
<dbReference type="EMBL" id="JACHFN010000001">
    <property type="protein sequence ID" value="MBB5233116.1"/>
    <property type="molecule type" value="Genomic_DNA"/>
</dbReference>
<dbReference type="RefSeq" id="WP_184024997.1">
    <property type="nucleotide sequence ID" value="NZ_JACHFN010000001.1"/>
</dbReference>
<evidence type="ECO:0000256" key="6">
    <source>
        <dbReference type="ARBA" id="ARBA00023098"/>
    </source>
</evidence>
<comment type="similarity">
    <text evidence="2">Belongs to the phospholipase D family.</text>
</comment>
<organism evidence="8 9">
    <name type="scientific">Deinococcus budaensis</name>
    <dbReference type="NCBI Taxonomy" id="1665626"/>
    <lineage>
        <taxon>Bacteria</taxon>
        <taxon>Thermotogati</taxon>
        <taxon>Deinococcota</taxon>
        <taxon>Deinococci</taxon>
        <taxon>Deinococcales</taxon>
        <taxon>Deinococcaceae</taxon>
        <taxon>Deinococcus</taxon>
    </lineage>
</organism>
<dbReference type="InterPro" id="IPR051406">
    <property type="entry name" value="PLD_domain"/>
</dbReference>
<dbReference type="Gene3D" id="3.30.870.10">
    <property type="entry name" value="Endonuclease Chain A"/>
    <property type="match status" value="2"/>
</dbReference>
<dbReference type="PROSITE" id="PS50035">
    <property type="entry name" value="PLD"/>
    <property type="match status" value="1"/>
</dbReference>
<name>A0A7W8GD57_9DEIO</name>
<accession>A0A7W8GD57</accession>
<dbReference type="Pfam" id="PF13091">
    <property type="entry name" value="PLDc_2"/>
    <property type="match status" value="1"/>
</dbReference>
<evidence type="ECO:0000313" key="9">
    <source>
        <dbReference type="Proteomes" id="UP000525389"/>
    </source>
</evidence>
<dbReference type="GO" id="GO:0016740">
    <property type="term" value="F:transferase activity"/>
    <property type="evidence" value="ECO:0007669"/>
    <property type="project" value="UniProtKB-KW"/>
</dbReference>
<evidence type="ECO:0000256" key="2">
    <source>
        <dbReference type="ARBA" id="ARBA00008664"/>
    </source>
</evidence>
<keyword evidence="5" id="KW-0442">Lipid degradation</keyword>
<comment type="caution">
    <text evidence="8">The sequence shown here is derived from an EMBL/GenBank/DDBJ whole genome shotgun (WGS) entry which is preliminary data.</text>
</comment>
<dbReference type="InterPro" id="IPR001736">
    <property type="entry name" value="PLipase_D/transphosphatidylase"/>
</dbReference>
<evidence type="ECO:0000256" key="4">
    <source>
        <dbReference type="ARBA" id="ARBA00022801"/>
    </source>
</evidence>
<sequence length="531" mass="56232">MSAAVPSRPLAWLLALLVLLAGPWPGAGARGRVFPGGLTVVRGALPPPDLAALDGLGLNRCPPPEAPLDRLLYDRTVGEGAALSCGNRIDGLLHFPQAHPFQADPAGGAQPRTSQAQGGFGALYARLRQTRRELLIANMVWDDGPEAPGAGVARVIAELRRDLAEHPDRYPAGLTVRILLGNTVRLDALLDPTASAYAAARHLLAAGVPLLGDTVPGWRLELANYAYALPHSHLKLVVQDGEALLAGGYNISFFHVPAGLPGGLDLTDLALAVRGPAARHGAAAFRDSWELSRRLSCRAVPTPQTLRRDCAFSAPTDPYPLLWPGPAAAAGGAHVYPLYRRRSYPDADEAVTALFGASERSIDLMQSQISGTLGCLGDLAEEPGCPPERQLPVWRAVVGAVRERGVTVRLLLDYDPLLQAETLGLLRGLHAELAPLGLAGHVQARWYGPAGGLHTKAALIDGAMLTVGSQNLHHSGFGPLGLNEYTLATSDPGAITEYRQMFAFEWARSRAIVAPWWLPAGPPSPVPAADE</sequence>
<dbReference type="PANTHER" id="PTHR43856:SF1">
    <property type="entry name" value="MITOCHONDRIAL CARDIOLIPIN HYDROLASE"/>
    <property type="match status" value="1"/>
</dbReference>
<proteinExistence type="inferred from homology"/>
<protein>
    <recommendedName>
        <fullName evidence="3">phospholipase D</fullName>
        <ecNumber evidence="3">3.1.4.4</ecNumber>
    </recommendedName>
</protein>
<dbReference type="GO" id="GO:0004630">
    <property type="term" value="F:phospholipase D activity"/>
    <property type="evidence" value="ECO:0007669"/>
    <property type="project" value="UniProtKB-EC"/>
</dbReference>
<reference evidence="8 9" key="1">
    <citation type="submission" date="2020-08" db="EMBL/GenBank/DDBJ databases">
        <title>Genomic Encyclopedia of Type Strains, Phase IV (KMG-IV): sequencing the most valuable type-strain genomes for metagenomic binning, comparative biology and taxonomic classification.</title>
        <authorList>
            <person name="Goeker M."/>
        </authorList>
    </citation>
    <scope>NUCLEOTIDE SEQUENCE [LARGE SCALE GENOMIC DNA]</scope>
    <source>
        <strain evidence="8 9">DSM 101791</strain>
    </source>
</reference>
<evidence type="ECO:0000259" key="7">
    <source>
        <dbReference type="PROSITE" id="PS50035"/>
    </source>
</evidence>
<dbReference type="PANTHER" id="PTHR43856">
    <property type="entry name" value="CARDIOLIPIN HYDROLASE"/>
    <property type="match status" value="1"/>
</dbReference>
<comment type="catalytic activity">
    <reaction evidence="1">
        <text>a 1,2-diacyl-sn-glycero-3-phosphocholine + H2O = a 1,2-diacyl-sn-glycero-3-phosphate + choline + H(+)</text>
        <dbReference type="Rhea" id="RHEA:14445"/>
        <dbReference type="ChEBI" id="CHEBI:15354"/>
        <dbReference type="ChEBI" id="CHEBI:15377"/>
        <dbReference type="ChEBI" id="CHEBI:15378"/>
        <dbReference type="ChEBI" id="CHEBI:57643"/>
        <dbReference type="ChEBI" id="CHEBI:58608"/>
        <dbReference type="EC" id="3.1.4.4"/>
    </reaction>
</comment>
<feature type="domain" description="PLD phosphodiesterase" evidence="7">
    <location>
        <begin position="449"/>
        <end position="476"/>
    </location>
</feature>
<dbReference type="Proteomes" id="UP000525389">
    <property type="component" value="Unassembled WGS sequence"/>
</dbReference>
<dbReference type="InterPro" id="IPR025202">
    <property type="entry name" value="PLD-like_dom"/>
</dbReference>
<dbReference type="AlphaFoldDB" id="A0A7W8GD57"/>
<dbReference type="GO" id="GO:0016042">
    <property type="term" value="P:lipid catabolic process"/>
    <property type="evidence" value="ECO:0007669"/>
    <property type="project" value="UniProtKB-KW"/>
</dbReference>
<dbReference type="GO" id="GO:0006793">
    <property type="term" value="P:phosphorus metabolic process"/>
    <property type="evidence" value="ECO:0007669"/>
    <property type="project" value="UniProtKB-ARBA"/>
</dbReference>
<dbReference type="EC" id="3.1.4.4" evidence="3"/>
<evidence type="ECO:0000313" key="8">
    <source>
        <dbReference type="EMBL" id="MBB5233116.1"/>
    </source>
</evidence>